<reference evidence="8 9" key="1">
    <citation type="submission" date="2018-05" db="EMBL/GenBank/DDBJ databases">
        <title>Genomic Encyclopedia of Archaeal and Bacterial Type Strains, Phase II (KMG-II): from individual species to whole genera.</title>
        <authorList>
            <person name="Goeker M."/>
        </authorList>
    </citation>
    <scope>NUCLEOTIDE SEQUENCE [LARGE SCALE GENOMIC DNA]</scope>
    <source>
        <strain evidence="8 9">DSM 19975</strain>
    </source>
</reference>
<sequence length="210" mass="23954">MLFNSLLNLSHMYKSKSRRKHFGIDMFPMFNLLLIVLAFLILCGRPAIRCPIAINLPTGSYFNTADPDGYATTILIGRNKLMLELDAADIRKATLKQIGARHDTQFTQAEESKFGETDVIGTPLATIKKYISGYYNAADYYNQPGLTSDELAEWIKISRKATFEKYGRWSHIFIMADAETPYPEIKNIMAMLGQQKINKFSIIYSYIKQI</sequence>
<comment type="similarity">
    <text evidence="2 7">Belongs to the ExbD/TolR family.</text>
</comment>
<dbReference type="RefSeq" id="WP_109609338.1">
    <property type="nucleotide sequence ID" value="NZ_QGHA01000008.1"/>
</dbReference>
<evidence type="ECO:0000313" key="8">
    <source>
        <dbReference type="EMBL" id="PWK75399.1"/>
    </source>
</evidence>
<comment type="subcellular location">
    <subcellularLocation>
        <location evidence="1">Cell membrane</location>
        <topology evidence="1">Single-pass membrane protein</topology>
    </subcellularLocation>
    <subcellularLocation>
        <location evidence="7">Cell membrane</location>
        <topology evidence="7">Single-pass type II membrane protein</topology>
    </subcellularLocation>
</comment>
<gene>
    <name evidence="8" type="ORF">LX99_03893</name>
</gene>
<dbReference type="InterPro" id="IPR003400">
    <property type="entry name" value="ExbD"/>
</dbReference>
<protein>
    <submittedName>
        <fullName evidence="8">Biopolymer transport protein ExbD/TolR</fullName>
    </submittedName>
</protein>
<evidence type="ECO:0000256" key="2">
    <source>
        <dbReference type="ARBA" id="ARBA00005811"/>
    </source>
</evidence>
<dbReference type="AlphaFoldDB" id="A0A316H2W6"/>
<keyword evidence="6" id="KW-0472">Membrane</keyword>
<keyword evidence="4 7" id="KW-0812">Transmembrane</keyword>
<evidence type="ECO:0000256" key="5">
    <source>
        <dbReference type="ARBA" id="ARBA00022989"/>
    </source>
</evidence>
<organism evidence="8 9">
    <name type="scientific">Mucilaginibacter oryzae</name>
    <dbReference type="NCBI Taxonomy" id="468058"/>
    <lineage>
        <taxon>Bacteria</taxon>
        <taxon>Pseudomonadati</taxon>
        <taxon>Bacteroidota</taxon>
        <taxon>Sphingobacteriia</taxon>
        <taxon>Sphingobacteriales</taxon>
        <taxon>Sphingobacteriaceae</taxon>
        <taxon>Mucilaginibacter</taxon>
    </lineage>
</organism>
<dbReference type="EMBL" id="QGHA01000008">
    <property type="protein sequence ID" value="PWK75399.1"/>
    <property type="molecule type" value="Genomic_DNA"/>
</dbReference>
<dbReference type="Pfam" id="PF02472">
    <property type="entry name" value="ExbD"/>
    <property type="match status" value="1"/>
</dbReference>
<evidence type="ECO:0000256" key="4">
    <source>
        <dbReference type="ARBA" id="ARBA00022692"/>
    </source>
</evidence>
<evidence type="ECO:0000256" key="3">
    <source>
        <dbReference type="ARBA" id="ARBA00022475"/>
    </source>
</evidence>
<dbReference type="GO" id="GO:0015031">
    <property type="term" value="P:protein transport"/>
    <property type="evidence" value="ECO:0007669"/>
    <property type="project" value="UniProtKB-KW"/>
</dbReference>
<keyword evidence="5" id="KW-1133">Transmembrane helix</keyword>
<dbReference type="Proteomes" id="UP000245678">
    <property type="component" value="Unassembled WGS sequence"/>
</dbReference>
<proteinExistence type="inferred from homology"/>
<evidence type="ECO:0000313" key="9">
    <source>
        <dbReference type="Proteomes" id="UP000245678"/>
    </source>
</evidence>
<accession>A0A316H2W6</accession>
<keyword evidence="3" id="KW-1003">Cell membrane</keyword>
<name>A0A316H2W6_9SPHI</name>
<dbReference type="GO" id="GO:0005886">
    <property type="term" value="C:plasma membrane"/>
    <property type="evidence" value="ECO:0007669"/>
    <property type="project" value="UniProtKB-SubCell"/>
</dbReference>
<evidence type="ECO:0000256" key="6">
    <source>
        <dbReference type="ARBA" id="ARBA00023136"/>
    </source>
</evidence>
<keyword evidence="9" id="KW-1185">Reference proteome</keyword>
<keyword evidence="7" id="KW-0653">Protein transport</keyword>
<evidence type="ECO:0000256" key="7">
    <source>
        <dbReference type="RuleBase" id="RU003879"/>
    </source>
</evidence>
<dbReference type="GO" id="GO:0022857">
    <property type="term" value="F:transmembrane transporter activity"/>
    <property type="evidence" value="ECO:0007669"/>
    <property type="project" value="InterPro"/>
</dbReference>
<comment type="caution">
    <text evidence="8">The sequence shown here is derived from an EMBL/GenBank/DDBJ whole genome shotgun (WGS) entry which is preliminary data.</text>
</comment>
<evidence type="ECO:0000256" key="1">
    <source>
        <dbReference type="ARBA" id="ARBA00004162"/>
    </source>
</evidence>
<keyword evidence="7" id="KW-0813">Transport</keyword>